<dbReference type="RefSeq" id="WP_136729485.1">
    <property type="nucleotide sequence ID" value="NZ_SUMC01000086.1"/>
</dbReference>
<reference evidence="10 11" key="1">
    <citation type="submission" date="2019-04" db="EMBL/GenBank/DDBJ databases">
        <title>Streptomyces oryziradicis sp. nov., a novel actinomycete isolated from rhizosphere soil of rice (Oryza sativa L.).</title>
        <authorList>
            <person name="Li C."/>
        </authorList>
    </citation>
    <scope>NUCLEOTIDE SEQUENCE [LARGE SCALE GENOMIC DNA]</scope>
    <source>
        <strain evidence="10 11">NEAU-C40</strain>
    </source>
</reference>
<sequence length="394" mass="41633">MSFRVWLSARFFLFFLTWSSYLSYWGIWLLASGFGATDVTAIVTVGLLARSFSIAFVYPLLCRVTSLRRLSQALAWGAAGLSTLYLTHPHFGSMIGVSILVGISYPLLMPLSETLATIGAASGKVDYGSVRYFGSAGFIVGLGVSGVVGRQYGDGALVRVFVVGCLLLALADVVRPAGFPADRVTATGGGRRRLLRNRAYALSLGSSVLLQGAHAAYYAFGAEYFTRLGISSINVSLMLALAVGCELLLFKYAGPLLGHRSVPVLFAAAAAISVLRWGLLAAPLPLAFVVLSQTLHAGSFALTHIAHARSVQSHVPKELWATAQALYTALAISLGVAAITAAAGPLYAASPHWAFLAMAAVCLPCFLLARLQAKTPGTREVPSAVRRTDPAPRP</sequence>
<comment type="caution">
    <text evidence="10">The sequence shown here is derived from an EMBL/GenBank/DDBJ whole genome shotgun (WGS) entry which is preliminary data.</text>
</comment>
<keyword evidence="4" id="KW-0997">Cell inner membrane</keyword>
<gene>
    <name evidence="10" type="ORF">FCI23_42900</name>
</gene>
<evidence type="ECO:0000256" key="4">
    <source>
        <dbReference type="ARBA" id="ARBA00022519"/>
    </source>
</evidence>
<dbReference type="InterPro" id="IPR024989">
    <property type="entry name" value="MFS_assoc_dom"/>
</dbReference>
<dbReference type="Pfam" id="PF12832">
    <property type="entry name" value="MFS_1_like"/>
    <property type="match status" value="1"/>
</dbReference>
<dbReference type="PIRSF" id="PIRSF004925">
    <property type="entry name" value="HcaT"/>
    <property type="match status" value="1"/>
</dbReference>
<keyword evidence="11" id="KW-1185">Reference proteome</keyword>
<evidence type="ECO:0000259" key="9">
    <source>
        <dbReference type="Pfam" id="PF12832"/>
    </source>
</evidence>
<feature type="transmembrane region" description="Helical" evidence="8">
    <location>
        <begin position="353"/>
        <end position="371"/>
    </location>
</feature>
<comment type="subcellular location">
    <subcellularLocation>
        <location evidence="1">Cell inner membrane</location>
        <topology evidence="1">Multi-pass membrane protein</topology>
    </subcellularLocation>
</comment>
<feature type="transmembrane region" description="Helical" evidence="8">
    <location>
        <begin position="286"/>
        <end position="305"/>
    </location>
</feature>
<keyword evidence="3" id="KW-1003">Cell membrane</keyword>
<organism evidence="10 11">
    <name type="scientific">Actinacidiphila oryziradicis</name>
    <dbReference type="NCBI Taxonomy" id="2571141"/>
    <lineage>
        <taxon>Bacteria</taxon>
        <taxon>Bacillati</taxon>
        <taxon>Actinomycetota</taxon>
        <taxon>Actinomycetes</taxon>
        <taxon>Kitasatosporales</taxon>
        <taxon>Streptomycetaceae</taxon>
        <taxon>Actinacidiphila</taxon>
    </lineage>
</organism>
<dbReference type="GO" id="GO:0015528">
    <property type="term" value="F:lactose:proton symporter activity"/>
    <property type="evidence" value="ECO:0007669"/>
    <property type="project" value="TreeGrafter"/>
</dbReference>
<feature type="transmembrane region" description="Helical" evidence="8">
    <location>
        <begin position="40"/>
        <end position="61"/>
    </location>
</feature>
<feature type="transmembrane region" description="Helical" evidence="8">
    <location>
        <begin position="156"/>
        <end position="178"/>
    </location>
</feature>
<evidence type="ECO:0000256" key="8">
    <source>
        <dbReference type="SAM" id="Phobius"/>
    </source>
</evidence>
<evidence type="ECO:0000256" key="5">
    <source>
        <dbReference type="ARBA" id="ARBA00022692"/>
    </source>
</evidence>
<dbReference type="GO" id="GO:0030395">
    <property type="term" value="F:lactose binding"/>
    <property type="evidence" value="ECO:0007669"/>
    <property type="project" value="TreeGrafter"/>
</dbReference>
<name>A0A4U0S000_9ACTN</name>
<feature type="transmembrane region" description="Helical" evidence="8">
    <location>
        <begin position="73"/>
        <end position="91"/>
    </location>
</feature>
<proteinExistence type="predicted"/>
<dbReference type="Proteomes" id="UP000305778">
    <property type="component" value="Unassembled WGS sequence"/>
</dbReference>
<evidence type="ECO:0000256" key="2">
    <source>
        <dbReference type="ARBA" id="ARBA00022448"/>
    </source>
</evidence>
<accession>A0A4U0S000</accession>
<dbReference type="InterPro" id="IPR026032">
    <property type="entry name" value="HcaT-like"/>
</dbReference>
<keyword evidence="5 8" id="KW-0812">Transmembrane</keyword>
<feature type="transmembrane region" description="Helical" evidence="8">
    <location>
        <begin position="97"/>
        <end position="118"/>
    </location>
</feature>
<dbReference type="PANTHER" id="PTHR23522">
    <property type="entry name" value="BLL5896 PROTEIN"/>
    <property type="match status" value="1"/>
</dbReference>
<feature type="transmembrane region" description="Helical" evidence="8">
    <location>
        <begin position="232"/>
        <end position="250"/>
    </location>
</feature>
<dbReference type="Gene3D" id="1.20.1250.20">
    <property type="entry name" value="MFS general substrate transporter like domains"/>
    <property type="match status" value="2"/>
</dbReference>
<feature type="domain" description="Major facilitator superfamily associated" evidence="9">
    <location>
        <begin position="6"/>
        <end position="357"/>
    </location>
</feature>
<evidence type="ECO:0000256" key="1">
    <source>
        <dbReference type="ARBA" id="ARBA00004429"/>
    </source>
</evidence>
<feature type="transmembrane region" description="Helical" evidence="8">
    <location>
        <begin position="199"/>
        <end position="220"/>
    </location>
</feature>
<keyword evidence="6 8" id="KW-1133">Transmembrane helix</keyword>
<dbReference type="AlphaFoldDB" id="A0A4U0S000"/>
<feature type="transmembrane region" description="Helical" evidence="8">
    <location>
        <begin position="130"/>
        <end position="150"/>
    </location>
</feature>
<dbReference type="PANTHER" id="PTHR23522:SF10">
    <property type="entry name" value="3-PHENYLPROPIONIC ACID TRANSPORTER-RELATED"/>
    <property type="match status" value="1"/>
</dbReference>
<dbReference type="InterPro" id="IPR036259">
    <property type="entry name" value="MFS_trans_sf"/>
</dbReference>
<dbReference type="OrthoDB" id="9150135at2"/>
<evidence type="ECO:0000256" key="3">
    <source>
        <dbReference type="ARBA" id="ARBA00022475"/>
    </source>
</evidence>
<keyword evidence="7 8" id="KW-0472">Membrane</keyword>
<evidence type="ECO:0000256" key="6">
    <source>
        <dbReference type="ARBA" id="ARBA00022989"/>
    </source>
</evidence>
<feature type="transmembrane region" description="Helical" evidence="8">
    <location>
        <begin position="326"/>
        <end position="347"/>
    </location>
</feature>
<dbReference type="EMBL" id="SUMC01000086">
    <property type="protein sequence ID" value="TKA00381.1"/>
    <property type="molecule type" value="Genomic_DNA"/>
</dbReference>
<evidence type="ECO:0000313" key="10">
    <source>
        <dbReference type="EMBL" id="TKA00381.1"/>
    </source>
</evidence>
<feature type="transmembrane region" description="Helical" evidence="8">
    <location>
        <begin position="262"/>
        <end position="280"/>
    </location>
</feature>
<dbReference type="GO" id="GO:0005886">
    <property type="term" value="C:plasma membrane"/>
    <property type="evidence" value="ECO:0007669"/>
    <property type="project" value="UniProtKB-SubCell"/>
</dbReference>
<feature type="transmembrane region" description="Helical" evidence="8">
    <location>
        <begin position="12"/>
        <end position="34"/>
    </location>
</feature>
<keyword evidence="2" id="KW-0813">Transport</keyword>
<dbReference type="SUPFAM" id="SSF103473">
    <property type="entry name" value="MFS general substrate transporter"/>
    <property type="match status" value="1"/>
</dbReference>
<evidence type="ECO:0000313" key="11">
    <source>
        <dbReference type="Proteomes" id="UP000305778"/>
    </source>
</evidence>
<protein>
    <recommendedName>
        <fullName evidence="9">Major facilitator superfamily associated domain-containing protein</fullName>
    </recommendedName>
</protein>
<evidence type="ECO:0000256" key="7">
    <source>
        <dbReference type="ARBA" id="ARBA00023136"/>
    </source>
</evidence>